<dbReference type="EMBL" id="BQNB010020999">
    <property type="protein sequence ID" value="GJU01816.1"/>
    <property type="molecule type" value="Genomic_DNA"/>
</dbReference>
<comment type="caution">
    <text evidence="1">The sequence shown here is derived from an EMBL/GenBank/DDBJ whole genome shotgun (WGS) entry which is preliminary data.</text>
</comment>
<proteinExistence type="predicted"/>
<reference evidence="1" key="1">
    <citation type="journal article" date="2022" name="Int. J. Mol. Sci.">
        <title>Draft Genome of Tanacetum Coccineum: Genomic Comparison of Closely Related Tanacetum-Family Plants.</title>
        <authorList>
            <person name="Yamashiro T."/>
            <person name="Shiraishi A."/>
            <person name="Nakayama K."/>
            <person name="Satake H."/>
        </authorList>
    </citation>
    <scope>NUCLEOTIDE SEQUENCE</scope>
</reference>
<reference evidence="1" key="2">
    <citation type="submission" date="2022-01" db="EMBL/GenBank/DDBJ databases">
        <authorList>
            <person name="Yamashiro T."/>
            <person name="Shiraishi A."/>
            <person name="Satake H."/>
            <person name="Nakayama K."/>
        </authorList>
    </citation>
    <scope>NUCLEOTIDE SEQUENCE</scope>
</reference>
<organism evidence="1 2">
    <name type="scientific">Tanacetum coccineum</name>
    <dbReference type="NCBI Taxonomy" id="301880"/>
    <lineage>
        <taxon>Eukaryota</taxon>
        <taxon>Viridiplantae</taxon>
        <taxon>Streptophyta</taxon>
        <taxon>Embryophyta</taxon>
        <taxon>Tracheophyta</taxon>
        <taxon>Spermatophyta</taxon>
        <taxon>Magnoliopsida</taxon>
        <taxon>eudicotyledons</taxon>
        <taxon>Gunneridae</taxon>
        <taxon>Pentapetalae</taxon>
        <taxon>asterids</taxon>
        <taxon>campanulids</taxon>
        <taxon>Asterales</taxon>
        <taxon>Asteraceae</taxon>
        <taxon>Asteroideae</taxon>
        <taxon>Anthemideae</taxon>
        <taxon>Anthemidinae</taxon>
        <taxon>Tanacetum</taxon>
    </lineage>
</organism>
<gene>
    <name evidence="1" type="ORF">Tco_1112154</name>
</gene>
<name>A0ABQ5IP41_9ASTR</name>
<evidence type="ECO:0000313" key="1">
    <source>
        <dbReference type="EMBL" id="GJU01816.1"/>
    </source>
</evidence>
<accession>A0ABQ5IP41</accession>
<sequence length="161" mass="17697">MFIPPVDRRGDIPEAKLPPHKRLCLTTPTSIYEVGESSTAVPRPTGGHRVDYGFIGTLDAEARRQRAETIGYGIRDTWVNPREVIEEIAPVTLEGVNTRGYRTYTWMQDHCINAQESQIAALTAQVSSQHGHLAMALGEIRALQAREQARTDAPEGTGSSS</sequence>
<keyword evidence="2" id="KW-1185">Reference proteome</keyword>
<dbReference type="Proteomes" id="UP001151760">
    <property type="component" value="Unassembled WGS sequence"/>
</dbReference>
<evidence type="ECO:0000313" key="2">
    <source>
        <dbReference type="Proteomes" id="UP001151760"/>
    </source>
</evidence>
<protein>
    <submittedName>
        <fullName evidence="1">Uncharacterized protein</fullName>
    </submittedName>
</protein>